<accession>A0A2K8KT44</accession>
<dbReference type="PANTHER" id="PTHR18964:SF173">
    <property type="entry name" value="GLUCOKINASE"/>
    <property type="match status" value="1"/>
</dbReference>
<dbReference type="AlphaFoldDB" id="A0A2K8KT44"/>
<dbReference type="CDD" id="cd23763">
    <property type="entry name" value="ASKHA_ATPase_ROK"/>
    <property type="match status" value="1"/>
</dbReference>
<dbReference type="Proteomes" id="UP000229757">
    <property type="component" value="Chromosome"/>
</dbReference>
<dbReference type="OrthoDB" id="8595273at2"/>
<dbReference type="EMBL" id="CP011797">
    <property type="protein sequence ID" value="ATX77883.1"/>
    <property type="molecule type" value="Genomic_DNA"/>
</dbReference>
<feature type="region of interest" description="Disordered" evidence="1">
    <location>
        <begin position="1"/>
        <end position="21"/>
    </location>
</feature>
<dbReference type="RefSeq" id="WP_158524391.1">
    <property type="nucleotide sequence ID" value="NZ_CP011797.1"/>
</dbReference>
<protein>
    <submittedName>
        <fullName evidence="2">Transcriptional regulator, ROK family</fullName>
    </submittedName>
</protein>
<dbReference type="Pfam" id="PF00480">
    <property type="entry name" value="ROK"/>
    <property type="match status" value="1"/>
</dbReference>
<sequence length="449" mass="47489">MHKDKSASNNQRGKGRPRNSEVATASLVAVLNHVRLGQTTTRQDLERVSEYGRAIIADRLAILTELGLVNESETGVATGGRAPRRVQFTKDRARLVVVTLDQSAIGVGLADLSGKLLTEHHEAANITDQTKTVARIYALINWLMTRQAETPDLWGISISVPGPVLTDPNAAFLLETPNFLPSWDKSGLVEALMQRFDAPVWMNSNVDAMTMGELHGGTGIDQQTMLFIKVGQRIGAGLVSNGQPYRGAVRATGLIGQLPVTSGDTTGTLDAMAGANMIKARGTEAAQSGESAYLADLLVRGTDITAIEVCQAAQMGDAVSTEIIVQSGRIIGGVVATLANMLNPQLIVIAGSIAQTNDILLASVRETVYGASHPLVTRDLRILRSQMGNSAALLGAAGIAVSALFDPTFLKGWILLGSPTRHPDFLHGLETLGSITQQANDGAQAPPGR</sequence>
<dbReference type="PANTHER" id="PTHR18964">
    <property type="entry name" value="ROK (REPRESSOR, ORF, KINASE) FAMILY"/>
    <property type="match status" value="1"/>
</dbReference>
<evidence type="ECO:0000313" key="2">
    <source>
        <dbReference type="EMBL" id="ATX77883.1"/>
    </source>
</evidence>
<dbReference type="InterPro" id="IPR000600">
    <property type="entry name" value="ROK"/>
</dbReference>
<evidence type="ECO:0000256" key="1">
    <source>
        <dbReference type="SAM" id="MobiDB-lite"/>
    </source>
</evidence>
<keyword evidence="3" id="KW-1185">Reference proteome</keyword>
<dbReference type="SUPFAM" id="SSF53067">
    <property type="entry name" value="Actin-like ATPase domain"/>
    <property type="match status" value="1"/>
</dbReference>
<organism evidence="2 3">
    <name type="scientific">Reinekea forsetii</name>
    <dbReference type="NCBI Taxonomy" id="1336806"/>
    <lineage>
        <taxon>Bacteria</taxon>
        <taxon>Pseudomonadati</taxon>
        <taxon>Pseudomonadota</taxon>
        <taxon>Gammaproteobacteria</taxon>
        <taxon>Oceanospirillales</taxon>
        <taxon>Saccharospirillaceae</taxon>
        <taxon>Reinekea</taxon>
    </lineage>
</organism>
<reference evidence="2 3" key="1">
    <citation type="journal article" date="2017" name="Environ. Microbiol.">
        <title>Genomic and physiological analyses of 'Reinekea forsetii' reveal a versatile opportunistic lifestyle during spring algae blooms.</title>
        <authorList>
            <person name="Avci B."/>
            <person name="Hahnke R.L."/>
            <person name="Chafee M."/>
            <person name="Fischer T."/>
            <person name="Gruber-Vodicka H."/>
            <person name="Tegetmeyer H.E."/>
            <person name="Harder J."/>
            <person name="Fuchs B.M."/>
            <person name="Amann R.I."/>
            <person name="Teeling H."/>
        </authorList>
    </citation>
    <scope>NUCLEOTIDE SEQUENCE [LARGE SCALE GENOMIC DNA]</scope>
    <source>
        <strain evidence="2 3">Hel1_31_D35</strain>
    </source>
</reference>
<dbReference type="KEGG" id="rfo:REIFOR_02761"/>
<dbReference type="InterPro" id="IPR043129">
    <property type="entry name" value="ATPase_NBD"/>
</dbReference>
<name>A0A2K8KT44_9GAMM</name>
<proteinExistence type="predicted"/>
<evidence type="ECO:0000313" key="3">
    <source>
        <dbReference type="Proteomes" id="UP000229757"/>
    </source>
</evidence>
<dbReference type="Gene3D" id="3.30.420.40">
    <property type="match status" value="2"/>
</dbReference>
<gene>
    <name evidence="2" type="ORF">REIFOR_02761</name>
</gene>